<feature type="coiled-coil region" evidence="1">
    <location>
        <begin position="191"/>
        <end position="236"/>
    </location>
</feature>
<feature type="coiled-coil region" evidence="1">
    <location>
        <begin position="23"/>
        <end position="167"/>
    </location>
</feature>
<gene>
    <name evidence="2" type="ORF">HPB51_012690</name>
</gene>
<organism evidence="2 3">
    <name type="scientific">Rhipicephalus microplus</name>
    <name type="common">Cattle tick</name>
    <name type="synonym">Boophilus microplus</name>
    <dbReference type="NCBI Taxonomy" id="6941"/>
    <lineage>
        <taxon>Eukaryota</taxon>
        <taxon>Metazoa</taxon>
        <taxon>Ecdysozoa</taxon>
        <taxon>Arthropoda</taxon>
        <taxon>Chelicerata</taxon>
        <taxon>Arachnida</taxon>
        <taxon>Acari</taxon>
        <taxon>Parasitiformes</taxon>
        <taxon>Ixodida</taxon>
        <taxon>Ixodoidea</taxon>
        <taxon>Ixodidae</taxon>
        <taxon>Rhipicephalinae</taxon>
        <taxon>Rhipicephalus</taxon>
        <taxon>Boophilus</taxon>
    </lineage>
</organism>
<reference evidence="2" key="1">
    <citation type="journal article" date="2020" name="Cell">
        <title>Large-Scale Comparative Analyses of Tick Genomes Elucidate Their Genetic Diversity and Vector Capacities.</title>
        <authorList>
            <consortium name="Tick Genome and Microbiome Consortium (TIGMIC)"/>
            <person name="Jia N."/>
            <person name="Wang J."/>
            <person name="Shi W."/>
            <person name="Du L."/>
            <person name="Sun Y."/>
            <person name="Zhan W."/>
            <person name="Jiang J.F."/>
            <person name="Wang Q."/>
            <person name="Zhang B."/>
            <person name="Ji P."/>
            <person name="Bell-Sakyi L."/>
            <person name="Cui X.M."/>
            <person name="Yuan T.T."/>
            <person name="Jiang B.G."/>
            <person name="Yang W.F."/>
            <person name="Lam T.T."/>
            <person name="Chang Q.C."/>
            <person name="Ding S.J."/>
            <person name="Wang X.J."/>
            <person name="Zhu J.G."/>
            <person name="Ruan X.D."/>
            <person name="Zhao L."/>
            <person name="Wei J.T."/>
            <person name="Ye R.Z."/>
            <person name="Que T.C."/>
            <person name="Du C.H."/>
            <person name="Zhou Y.H."/>
            <person name="Cheng J.X."/>
            <person name="Dai P.F."/>
            <person name="Guo W.B."/>
            <person name="Han X.H."/>
            <person name="Huang E.J."/>
            <person name="Li L.F."/>
            <person name="Wei W."/>
            <person name="Gao Y.C."/>
            <person name="Liu J.Z."/>
            <person name="Shao H.Z."/>
            <person name="Wang X."/>
            <person name="Wang C.C."/>
            <person name="Yang T.C."/>
            <person name="Huo Q.B."/>
            <person name="Li W."/>
            <person name="Chen H.Y."/>
            <person name="Chen S.E."/>
            <person name="Zhou L.G."/>
            <person name="Ni X.B."/>
            <person name="Tian J.H."/>
            <person name="Sheng Y."/>
            <person name="Liu T."/>
            <person name="Pan Y.S."/>
            <person name="Xia L.Y."/>
            <person name="Li J."/>
            <person name="Zhao F."/>
            <person name="Cao W.C."/>
        </authorList>
    </citation>
    <scope>NUCLEOTIDE SEQUENCE</scope>
    <source>
        <strain evidence="2">Rmic-2018</strain>
    </source>
</reference>
<evidence type="ECO:0000313" key="2">
    <source>
        <dbReference type="EMBL" id="KAH8009192.1"/>
    </source>
</evidence>
<sequence length="254" mass="29629">MLLKLERILTPGPARVWKLSSTLEEDQKNTESLQRALDSIKKERDEIVELAESIGSASSDLALHPSTAIGQLAEENVALQREAESVRAKFKKLLSEEKARMEYTKEAIRTEYESTLQNLGEKLREIEVEHRRRVEELLESQEQYQEKVKLKDELLLLKHEVDQYANTQGSQRLECDQELENIERSLEVRHAAEMEALKSEHRANIEVLRDRLQQKRQDAKADYEEEQQKLRRSLETKPKLVANSQNSLGWCWRP</sequence>
<protein>
    <submittedName>
        <fullName evidence="2">Uncharacterized protein</fullName>
    </submittedName>
</protein>
<name>A0A9J6D563_RHIMP</name>
<evidence type="ECO:0000256" key="1">
    <source>
        <dbReference type="SAM" id="Coils"/>
    </source>
</evidence>
<dbReference type="EMBL" id="JABSTU010000011">
    <property type="protein sequence ID" value="KAH8009192.1"/>
    <property type="molecule type" value="Genomic_DNA"/>
</dbReference>
<reference evidence="2" key="2">
    <citation type="submission" date="2021-09" db="EMBL/GenBank/DDBJ databases">
        <authorList>
            <person name="Jia N."/>
            <person name="Wang J."/>
            <person name="Shi W."/>
            <person name="Du L."/>
            <person name="Sun Y."/>
            <person name="Zhan W."/>
            <person name="Jiang J."/>
            <person name="Wang Q."/>
            <person name="Zhang B."/>
            <person name="Ji P."/>
            <person name="Sakyi L.B."/>
            <person name="Cui X."/>
            <person name="Yuan T."/>
            <person name="Jiang B."/>
            <person name="Yang W."/>
            <person name="Lam T.T.-Y."/>
            <person name="Chang Q."/>
            <person name="Ding S."/>
            <person name="Wang X."/>
            <person name="Zhu J."/>
            <person name="Ruan X."/>
            <person name="Zhao L."/>
            <person name="Wei J."/>
            <person name="Que T."/>
            <person name="Du C."/>
            <person name="Cheng J."/>
            <person name="Dai P."/>
            <person name="Han X."/>
            <person name="Huang E."/>
            <person name="Gao Y."/>
            <person name="Liu J."/>
            <person name="Shao H."/>
            <person name="Ye R."/>
            <person name="Li L."/>
            <person name="Wei W."/>
            <person name="Wang X."/>
            <person name="Wang C."/>
            <person name="Huo Q."/>
            <person name="Li W."/>
            <person name="Guo W."/>
            <person name="Chen H."/>
            <person name="Chen S."/>
            <person name="Zhou L."/>
            <person name="Zhou L."/>
            <person name="Ni X."/>
            <person name="Tian J."/>
            <person name="Zhou Y."/>
            <person name="Sheng Y."/>
            <person name="Liu T."/>
            <person name="Pan Y."/>
            <person name="Xia L."/>
            <person name="Li J."/>
            <person name="Zhao F."/>
            <person name="Cao W."/>
        </authorList>
    </citation>
    <scope>NUCLEOTIDE SEQUENCE</scope>
    <source>
        <strain evidence="2">Rmic-2018</strain>
        <tissue evidence="2">Larvae</tissue>
    </source>
</reference>
<dbReference type="Proteomes" id="UP000821866">
    <property type="component" value="Chromosome 9"/>
</dbReference>
<dbReference type="AlphaFoldDB" id="A0A9J6D563"/>
<keyword evidence="1" id="KW-0175">Coiled coil</keyword>
<accession>A0A9J6D563</accession>
<evidence type="ECO:0000313" key="3">
    <source>
        <dbReference type="Proteomes" id="UP000821866"/>
    </source>
</evidence>
<comment type="caution">
    <text evidence="2">The sequence shown here is derived from an EMBL/GenBank/DDBJ whole genome shotgun (WGS) entry which is preliminary data.</text>
</comment>
<proteinExistence type="predicted"/>
<dbReference type="VEuPathDB" id="VectorBase:LOC119178495"/>
<keyword evidence="3" id="KW-1185">Reference proteome</keyword>